<comment type="caution">
    <text evidence="3">The sequence shown here is derived from an EMBL/GenBank/DDBJ whole genome shotgun (WGS) entry which is preliminary data.</text>
</comment>
<keyword evidence="4" id="KW-1185">Reference proteome</keyword>
<dbReference type="RefSeq" id="WP_113960826.1">
    <property type="nucleotide sequence ID" value="NZ_QNRR01000010.1"/>
</dbReference>
<protein>
    <recommendedName>
        <fullName evidence="2">DUF6268 domain-containing protein</fullName>
    </recommendedName>
</protein>
<proteinExistence type="predicted"/>
<feature type="domain" description="DUF6268" evidence="2">
    <location>
        <begin position="136"/>
        <end position="296"/>
    </location>
</feature>
<feature type="chain" id="PRO_5016809169" description="DUF6268 domain-containing protein" evidence="1">
    <location>
        <begin position="24"/>
        <end position="312"/>
    </location>
</feature>
<organism evidence="3 4">
    <name type="scientific">Roseimicrobium gellanilyticum</name>
    <dbReference type="NCBI Taxonomy" id="748857"/>
    <lineage>
        <taxon>Bacteria</taxon>
        <taxon>Pseudomonadati</taxon>
        <taxon>Verrucomicrobiota</taxon>
        <taxon>Verrucomicrobiia</taxon>
        <taxon>Verrucomicrobiales</taxon>
        <taxon>Verrucomicrobiaceae</taxon>
        <taxon>Roseimicrobium</taxon>
    </lineage>
</organism>
<dbReference type="OrthoDB" id="5697328at2"/>
<evidence type="ECO:0000256" key="1">
    <source>
        <dbReference type="SAM" id="SignalP"/>
    </source>
</evidence>
<name>A0A366H9W1_9BACT</name>
<evidence type="ECO:0000313" key="3">
    <source>
        <dbReference type="EMBL" id="RBP39060.1"/>
    </source>
</evidence>
<dbReference type="AlphaFoldDB" id="A0A366H9W1"/>
<dbReference type="EMBL" id="QNRR01000010">
    <property type="protein sequence ID" value="RBP39060.1"/>
    <property type="molecule type" value="Genomic_DNA"/>
</dbReference>
<evidence type="ECO:0000313" key="4">
    <source>
        <dbReference type="Proteomes" id="UP000253426"/>
    </source>
</evidence>
<dbReference type="InterPro" id="IPR011250">
    <property type="entry name" value="OMP/PagP_B-barrel"/>
</dbReference>
<keyword evidence="1" id="KW-0732">Signal</keyword>
<dbReference type="Proteomes" id="UP000253426">
    <property type="component" value="Unassembled WGS sequence"/>
</dbReference>
<gene>
    <name evidence="3" type="ORF">DES53_11084</name>
</gene>
<reference evidence="3 4" key="1">
    <citation type="submission" date="2018-06" db="EMBL/GenBank/DDBJ databases">
        <title>Genomic Encyclopedia of Type Strains, Phase IV (KMG-IV): sequencing the most valuable type-strain genomes for metagenomic binning, comparative biology and taxonomic classification.</title>
        <authorList>
            <person name="Goeker M."/>
        </authorList>
    </citation>
    <scope>NUCLEOTIDE SEQUENCE [LARGE SCALE GENOMIC DNA]</scope>
    <source>
        <strain evidence="3 4">DSM 25532</strain>
    </source>
</reference>
<dbReference type="InterPro" id="IPR046235">
    <property type="entry name" value="DUF6268"/>
</dbReference>
<dbReference type="SUPFAM" id="SSF56925">
    <property type="entry name" value="OMPA-like"/>
    <property type="match status" value="1"/>
</dbReference>
<dbReference type="Pfam" id="PF19783">
    <property type="entry name" value="DUF6268"/>
    <property type="match status" value="1"/>
</dbReference>
<evidence type="ECO:0000259" key="2">
    <source>
        <dbReference type="Pfam" id="PF19783"/>
    </source>
</evidence>
<sequence>MRRFLSFLPLFVAVSTTVTGLHAGEVVSPKAHTQAAAATTGTDEALLREFLAPELAFRYDYDFPMSLENAPGEYSMHEFRTSVPLPPVITDTFVLMAKLNYRLFLADVDTTVLNEDLDLHTLRLPIQAAWLSPSSPWLAAAYVEPGFSTDFNQVNSDAFDLSAGFGIGYRFSPNFMAAVGGGYSRNYGDDEFFPVLALLWRVNDRFTVTFSPDGLIPSYKVNDDLYIKLRAELIGGRWLIEDEEGRERILRLQGASATLQAEQRLFKDCWLTLGVGINALSELRIEDSDERELLDEDLEEGVVIRTGLKWVF</sequence>
<feature type="signal peptide" evidence="1">
    <location>
        <begin position="1"/>
        <end position="23"/>
    </location>
</feature>
<accession>A0A366H9W1</accession>